<dbReference type="Proteomes" id="UP000070444">
    <property type="component" value="Unassembled WGS sequence"/>
</dbReference>
<feature type="region of interest" description="Disordered" evidence="1">
    <location>
        <begin position="444"/>
        <end position="610"/>
    </location>
</feature>
<feature type="region of interest" description="Disordered" evidence="1">
    <location>
        <begin position="358"/>
        <end position="379"/>
    </location>
</feature>
<accession>A0A137NR24</accession>
<feature type="region of interest" description="Disordered" evidence="1">
    <location>
        <begin position="696"/>
        <end position="719"/>
    </location>
</feature>
<feature type="compositionally biased region" description="Polar residues" evidence="1">
    <location>
        <begin position="469"/>
        <end position="479"/>
    </location>
</feature>
<feature type="compositionally biased region" description="Polar residues" evidence="1">
    <location>
        <begin position="369"/>
        <end position="379"/>
    </location>
</feature>
<feature type="compositionally biased region" description="Polar residues" evidence="1">
    <location>
        <begin position="157"/>
        <end position="174"/>
    </location>
</feature>
<feature type="compositionally biased region" description="Polar residues" evidence="1">
    <location>
        <begin position="696"/>
        <end position="713"/>
    </location>
</feature>
<feature type="compositionally biased region" description="Polar residues" evidence="1">
    <location>
        <begin position="20"/>
        <end position="43"/>
    </location>
</feature>
<feature type="compositionally biased region" description="Polar residues" evidence="1">
    <location>
        <begin position="568"/>
        <end position="591"/>
    </location>
</feature>
<protein>
    <submittedName>
        <fullName evidence="2">Uncharacterized protein</fullName>
    </submittedName>
</protein>
<feature type="compositionally biased region" description="Polar residues" evidence="1">
    <location>
        <begin position="487"/>
        <end position="500"/>
    </location>
</feature>
<dbReference type="EMBL" id="KQ964959">
    <property type="protein sequence ID" value="KXN65172.1"/>
    <property type="molecule type" value="Genomic_DNA"/>
</dbReference>
<feature type="region of interest" description="Disordered" evidence="1">
    <location>
        <begin position="1"/>
        <end position="45"/>
    </location>
</feature>
<feature type="region of interest" description="Disordered" evidence="1">
    <location>
        <begin position="265"/>
        <end position="328"/>
    </location>
</feature>
<evidence type="ECO:0000313" key="2">
    <source>
        <dbReference type="EMBL" id="KXN65172.1"/>
    </source>
</evidence>
<feature type="compositionally biased region" description="Low complexity" evidence="1">
    <location>
        <begin position="1"/>
        <end position="19"/>
    </location>
</feature>
<organism evidence="2 3">
    <name type="scientific">Conidiobolus coronatus (strain ATCC 28846 / CBS 209.66 / NRRL 28638)</name>
    <name type="common">Delacroixia coronata</name>
    <dbReference type="NCBI Taxonomy" id="796925"/>
    <lineage>
        <taxon>Eukaryota</taxon>
        <taxon>Fungi</taxon>
        <taxon>Fungi incertae sedis</taxon>
        <taxon>Zoopagomycota</taxon>
        <taxon>Entomophthoromycotina</taxon>
        <taxon>Entomophthoromycetes</taxon>
        <taxon>Entomophthorales</taxon>
        <taxon>Ancylistaceae</taxon>
        <taxon>Conidiobolus</taxon>
    </lineage>
</organism>
<feature type="region of interest" description="Disordered" evidence="1">
    <location>
        <begin position="156"/>
        <end position="199"/>
    </location>
</feature>
<feature type="compositionally biased region" description="Low complexity" evidence="1">
    <location>
        <begin position="535"/>
        <end position="550"/>
    </location>
</feature>
<dbReference type="AlphaFoldDB" id="A0A137NR24"/>
<gene>
    <name evidence="2" type="ORF">CONCODRAFT_147064</name>
</gene>
<feature type="compositionally biased region" description="Low complexity" evidence="1">
    <location>
        <begin position="297"/>
        <end position="306"/>
    </location>
</feature>
<reference evidence="2 3" key="1">
    <citation type="journal article" date="2015" name="Genome Biol. Evol.">
        <title>Phylogenomic analyses indicate that early fungi evolved digesting cell walls of algal ancestors of land plants.</title>
        <authorList>
            <person name="Chang Y."/>
            <person name="Wang S."/>
            <person name="Sekimoto S."/>
            <person name="Aerts A.L."/>
            <person name="Choi C."/>
            <person name="Clum A."/>
            <person name="LaButti K.M."/>
            <person name="Lindquist E.A."/>
            <person name="Yee Ngan C."/>
            <person name="Ohm R.A."/>
            <person name="Salamov A.A."/>
            <person name="Grigoriev I.V."/>
            <person name="Spatafora J.W."/>
            <person name="Berbee M.L."/>
        </authorList>
    </citation>
    <scope>NUCLEOTIDE SEQUENCE [LARGE SCALE GENOMIC DNA]</scope>
    <source>
        <strain evidence="2 3">NRRL 28638</strain>
    </source>
</reference>
<sequence>MNNNPQISNSNLNISTSTSRETLQNSHNVANLRTEPSSNSKNRVFTPKNAIYKEKILQVPMLPGENSFKNNSKEAKSDIQTIPQQFASDNSDHWLKLAPKIIAGASQIKKISFDKKKHISEAALHKIAQPLTQFKTIAPRGSKQINEAASKAKPLINSVTAKSSNDKGASNSNRSQERFILPKNTDSLSNTNSVKATQKTSIPITQITNSQLHNQPISTIDHCTNLVGSLTIHSPNMLAQVRPAISPRSSSDKLPNDTATQNLIPIKSEDSAHSQPSPPLSERSSPNFYVSGPGQKSTSDSTTTSSNKRIGKNQTAKSASGKPSAASITKKGKDIIVISDDSDSDCELIFDASSFNTRKSKPQADKGSNKINSNQQGVDKNIFTKNDQLLLNSKLKVSQLTQDKLDTSVNSTKQQDDQSPIITHSTSLEKFIKEITENEIFPTISNPKTAQLDQDKLDTSVSKKKLHADQSSSKSQLSGLAQPKVNLDSNGNQLNSSKPKANQKSKNKSTPLPNGAKNKKTSSNVEVKAKRPASDKNSSSSSNKSQDSQSALKKAKTSRQKDPLPEDTLQTPASAPLISTSNIVETSSNKNITEEPKNTKMVCRKTSTKPSKKTSLISKAIAQAECVNNDKAAKEETKNKTYAVKSGHKSGTPKPNINIKLEAAQEAVATYISKDTQQIEEEVDIISSISVEISKTNEPQLPSPRSTTETVSTDIDIDPNTPKALHMRLEDIPVIFEETEEAVYTERDFEVIN</sequence>
<evidence type="ECO:0000313" key="3">
    <source>
        <dbReference type="Proteomes" id="UP000070444"/>
    </source>
</evidence>
<proteinExistence type="predicted"/>
<name>A0A137NR24_CONC2</name>
<feature type="compositionally biased region" description="Low complexity" evidence="1">
    <location>
        <begin position="316"/>
        <end position="327"/>
    </location>
</feature>
<evidence type="ECO:0000256" key="1">
    <source>
        <dbReference type="SAM" id="MobiDB-lite"/>
    </source>
</evidence>
<feature type="compositionally biased region" description="Polar residues" evidence="1">
    <location>
        <begin position="184"/>
        <end position="199"/>
    </location>
</feature>
<keyword evidence="3" id="KW-1185">Reference proteome</keyword>